<evidence type="ECO:0000313" key="2">
    <source>
        <dbReference type="EMBL" id="MDI4647753.1"/>
    </source>
</evidence>
<evidence type="ECO:0008006" key="4">
    <source>
        <dbReference type="Google" id="ProtNLM"/>
    </source>
</evidence>
<keyword evidence="3" id="KW-1185">Reference proteome</keyword>
<feature type="region of interest" description="Disordered" evidence="1">
    <location>
        <begin position="39"/>
        <end position="58"/>
    </location>
</feature>
<evidence type="ECO:0000256" key="1">
    <source>
        <dbReference type="SAM" id="MobiDB-lite"/>
    </source>
</evidence>
<evidence type="ECO:0000313" key="3">
    <source>
        <dbReference type="Proteomes" id="UP001161691"/>
    </source>
</evidence>
<organism evidence="2 3">
    <name type="scientific">Cohnella hashimotonis</name>
    <dbReference type="NCBI Taxonomy" id="2826895"/>
    <lineage>
        <taxon>Bacteria</taxon>
        <taxon>Bacillati</taxon>
        <taxon>Bacillota</taxon>
        <taxon>Bacilli</taxon>
        <taxon>Bacillales</taxon>
        <taxon>Paenibacillaceae</taxon>
        <taxon>Cohnella</taxon>
    </lineage>
</organism>
<dbReference type="RefSeq" id="WP_282910501.1">
    <property type="nucleotide sequence ID" value="NZ_JAGRPV010000001.1"/>
</dbReference>
<comment type="caution">
    <text evidence="2">The sequence shown here is derived from an EMBL/GenBank/DDBJ whole genome shotgun (WGS) entry which is preliminary data.</text>
</comment>
<gene>
    <name evidence="2" type="ORF">KB449_22565</name>
</gene>
<dbReference type="Proteomes" id="UP001161691">
    <property type="component" value="Unassembled WGS sequence"/>
</dbReference>
<protein>
    <recommendedName>
        <fullName evidence="4">LPXTG cell wall anchor domain-containing protein</fullName>
    </recommendedName>
</protein>
<dbReference type="EMBL" id="JAGRPV010000001">
    <property type="protein sequence ID" value="MDI4647753.1"/>
    <property type="molecule type" value="Genomic_DNA"/>
</dbReference>
<proteinExistence type="predicted"/>
<name>A0ABT6TNB8_9BACL</name>
<sequence>MLIAIVAAVLLAGAGGAFWLGRRRRKRAVSRSAKVVPFRAARKRPGKRRESAAGEQARPCSLCRARNSRLSFYIDESGRTIGVCKDCRPKAEARELDRL</sequence>
<reference evidence="2" key="1">
    <citation type="submission" date="2023-04" db="EMBL/GenBank/DDBJ databases">
        <title>Comparative genomic analysis of Cohnella hashimotonis sp. nov., isolated from the International Space Station.</title>
        <authorList>
            <person name="Venkateswaran K."/>
            <person name="Simpson A."/>
        </authorList>
    </citation>
    <scope>NUCLEOTIDE SEQUENCE</scope>
    <source>
        <strain evidence="2">F6_2S_P_1</strain>
    </source>
</reference>
<accession>A0ABT6TNB8</accession>